<dbReference type="Proteomes" id="UP000604046">
    <property type="component" value="Unassembled WGS sequence"/>
</dbReference>
<dbReference type="InterPro" id="IPR011992">
    <property type="entry name" value="EF-hand-dom_pair"/>
</dbReference>
<feature type="transmembrane region" description="Helical" evidence="7">
    <location>
        <begin position="209"/>
        <end position="242"/>
    </location>
</feature>
<dbReference type="PROSITE" id="PS50222">
    <property type="entry name" value="EF_HAND_2"/>
    <property type="match status" value="2"/>
</dbReference>
<dbReference type="GO" id="GO:0001518">
    <property type="term" value="C:voltage-gated sodium channel complex"/>
    <property type="evidence" value="ECO:0007669"/>
    <property type="project" value="TreeGrafter"/>
</dbReference>
<dbReference type="PROSITE" id="PS00018">
    <property type="entry name" value="EF_HAND_1"/>
    <property type="match status" value="2"/>
</dbReference>
<dbReference type="Pfam" id="PF00520">
    <property type="entry name" value="Ion_trans"/>
    <property type="match status" value="1"/>
</dbReference>
<dbReference type="InterPro" id="IPR002048">
    <property type="entry name" value="EF_hand_dom"/>
</dbReference>
<dbReference type="InterPro" id="IPR018247">
    <property type="entry name" value="EF_Hand_1_Ca_BS"/>
</dbReference>
<dbReference type="SMART" id="SM00054">
    <property type="entry name" value="EFh"/>
    <property type="match status" value="2"/>
</dbReference>
<keyword evidence="5 7" id="KW-0472">Membrane</keyword>
<dbReference type="SUPFAM" id="SSF81324">
    <property type="entry name" value="Voltage-gated potassium channels"/>
    <property type="match status" value="1"/>
</dbReference>
<dbReference type="AlphaFoldDB" id="A0A812IK67"/>
<evidence type="ECO:0000313" key="10">
    <source>
        <dbReference type="Proteomes" id="UP000604046"/>
    </source>
</evidence>
<accession>A0A812IK67</accession>
<keyword evidence="6" id="KW-0175">Coiled coil</keyword>
<feature type="transmembrane region" description="Helical" evidence="7">
    <location>
        <begin position="93"/>
        <end position="112"/>
    </location>
</feature>
<evidence type="ECO:0000256" key="6">
    <source>
        <dbReference type="SAM" id="Coils"/>
    </source>
</evidence>
<dbReference type="GO" id="GO:0005248">
    <property type="term" value="F:voltage-gated sodium channel activity"/>
    <property type="evidence" value="ECO:0007669"/>
    <property type="project" value="TreeGrafter"/>
</dbReference>
<organism evidence="9 10">
    <name type="scientific">Symbiodinium natans</name>
    <dbReference type="NCBI Taxonomy" id="878477"/>
    <lineage>
        <taxon>Eukaryota</taxon>
        <taxon>Sar</taxon>
        <taxon>Alveolata</taxon>
        <taxon>Dinophyceae</taxon>
        <taxon>Suessiales</taxon>
        <taxon>Symbiodiniaceae</taxon>
        <taxon>Symbiodinium</taxon>
    </lineage>
</organism>
<dbReference type="CDD" id="cd00051">
    <property type="entry name" value="EFh"/>
    <property type="match status" value="1"/>
</dbReference>
<feature type="domain" description="EF-hand" evidence="8">
    <location>
        <begin position="358"/>
        <end position="393"/>
    </location>
</feature>
<dbReference type="InterPro" id="IPR005821">
    <property type="entry name" value="Ion_trans_dom"/>
</dbReference>
<feature type="domain" description="EF-hand" evidence="8">
    <location>
        <begin position="401"/>
        <end position="436"/>
    </location>
</feature>
<feature type="transmembrane region" description="Helical" evidence="7">
    <location>
        <begin position="309"/>
        <end position="333"/>
    </location>
</feature>
<proteinExistence type="predicted"/>
<feature type="transmembrane region" description="Helical" evidence="7">
    <location>
        <begin position="162"/>
        <end position="188"/>
    </location>
</feature>
<dbReference type="Gene3D" id="1.10.287.70">
    <property type="match status" value="1"/>
</dbReference>
<dbReference type="PANTHER" id="PTHR10037:SF62">
    <property type="entry name" value="SODIUM CHANNEL PROTEIN 60E"/>
    <property type="match status" value="1"/>
</dbReference>
<evidence type="ECO:0000256" key="5">
    <source>
        <dbReference type="ARBA" id="ARBA00023136"/>
    </source>
</evidence>
<evidence type="ECO:0000256" key="4">
    <source>
        <dbReference type="ARBA" id="ARBA00022989"/>
    </source>
</evidence>
<keyword evidence="10" id="KW-1185">Reference proteome</keyword>
<reference evidence="9" key="1">
    <citation type="submission" date="2021-02" db="EMBL/GenBank/DDBJ databases">
        <authorList>
            <person name="Dougan E. K."/>
            <person name="Rhodes N."/>
            <person name="Thang M."/>
            <person name="Chan C."/>
        </authorList>
    </citation>
    <scope>NUCLEOTIDE SEQUENCE</scope>
</reference>
<gene>
    <name evidence="9" type="primary">SCN9A</name>
    <name evidence="9" type="ORF">SNAT2548_LOCUS4388</name>
</gene>
<keyword evidence="2 7" id="KW-0812">Transmembrane</keyword>
<name>A0A812IK67_9DINO</name>
<evidence type="ECO:0000256" key="3">
    <source>
        <dbReference type="ARBA" id="ARBA00022837"/>
    </source>
</evidence>
<dbReference type="EMBL" id="CAJNDS010000269">
    <property type="protein sequence ID" value="CAE7036151.1"/>
    <property type="molecule type" value="Genomic_DNA"/>
</dbReference>
<dbReference type="Pfam" id="PF13499">
    <property type="entry name" value="EF-hand_7"/>
    <property type="match status" value="1"/>
</dbReference>
<dbReference type="Gene3D" id="1.10.238.10">
    <property type="entry name" value="EF-hand"/>
    <property type="match status" value="1"/>
</dbReference>
<keyword evidence="3" id="KW-0106">Calcium</keyword>
<evidence type="ECO:0000259" key="8">
    <source>
        <dbReference type="PROSITE" id="PS50222"/>
    </source>
</evidence>
<protein>
    <submittedName>
        <fullName evidence="9">SCN9A protein</fullName>
    </submittedName>
</protein>
<comment type="subcellular location">
    <subcellularLocation>
        <location evidence="1">Membrane</location>
        <topology evidence="1">Multi-pass membrane protein</topology>
    </subcellularLocation>
</comment>
<dbReference type="OrthoDB" id="514248at2759"/>
<evidence type="ECO:0000256" key="1">
    <source>
        <dbReference type="ARBA" id="ARBA00004141"/>
    </source>
</evidence>
<dbReference type="Gene3D" id="1.20.120.350">
    <property type="entry name" value="Voltage-gated potassium channels. Chain C"/>
    <property type="match status" value="1"/>
</dbReference>
<dbReference type="SUPFAM" id="SSF47473">
    <property type="entry name" value="EF-hand"/>
    <property type="match status" value="1"/>
</dbReference>
<dbReference type="GO" id="GO:0005509">
    <property type="term" value="F:calcium ion binding"/>
    <property type="evidence" value="ECO:0007669"/>
    <property type="project" value="InterPro"/>
</dbReference>
<comment type="caution">
    <text evidence="9">The sequence shown here is derived from an EMBL/GenBank/DDBJ whole genome shotgun (WGS) entry which is preliminary data.</text>
</comment>
<sequence length="453" mass="51384">MDSEKAQRITMLAEKQRKSLAIGRQDEADAREEAKEEALAQALTTESISYDFKDTSTRRELSVPRWLRPCYNTCYNKTFRRLRKQLKPLVRHMYFDIASTLTILISAIIMGVEAEIWDPNGSVPKPVWIDLCMWVINVSFVVEWTLRFIVGGALWLKETLNILFTVAVWAPFFFAALGDTVEIVRIVVRMLRIGKVIHTIKNVKGFKVIWLLLSGLFASAGTLFWSCLLLATSVLFFSIIAVDLIGYAEAWTYQPEDAVPRWFVSIRSAMFTMSRFMSSDGAMDVVEYLMQVPWAVDPSSPYPTEGQPYIWIFLFAFQALSQYVILNLVTAVICDNSMKIVSEDEANKAAEAEEEKRKQIEELRELFKLLDSDGSGEVDTAEFDGAFEIPALKNKLLLLGLEETELKRFFRALDSDGSGSMGIDEFCEGIPELFGQATAYSMLKAKKKAPGWY</sequence>
<evidence type="ECO:0000256" key="2">
    <source>
        <dbReference type="ARBA" id="ARBA00022692"/>
    </source>
</evidence>
<evidence type="ECO:0000256" key="7">
    <source>
        <dbReference type="SAM" id="Phobius"/>
    </source>
</evidence>
<dbReference type="InterPro" id="IPR027359">
    <property type="entry name" value="Volt_channel_dom_sf"/>
</dbReference>
<evidence type="ECO:0000313" key="9">
    <source>
        <dbReference type="EMBL" id="CAE7036151.1"/>
    </source>
</evidence>
<feature type="coiled-coil region" evidence="6">
    <location>
        <begin position="342"/>
        <end position="373"/>
    </location>
</feature>
<dbReference type="PANTHER" id="PTHR10037">
    <property type="entry name" value="VOLTAGE-GATED CATION CHANNEL CALCIUM AND SODIUM"/>
    <property type="match status" value="1"/>
</dbReference>
<keyword evidence="4 7" id="KW-1133">Transmembrane helix</keyword>
<dbReference type="InterPro" id="IPR043203">
    <property type="entry name" value="VGCC_Ca_Na"/>
</dbReference>